<dbReference type="Proteomes" id="UP001610063">
    <property type="component" value="Unassembled WGS sequence"/>
</dbReference>
<protein>
    <submittedName>
        <fullName evidence="3">Bifunctional oligoribonuclease/PAP phosphatase NrnA</fullName>
        <ecNumber evidence="3">3.1.3.7</ecNumber>
    </submittedName>
</protein>
<dbReference type="PANTHER" id="PTHR47618:SF1">
    <property type="entry name" value="BIFUNCTIONAL OLIGORIBONUCLEASE AND PAP PHOSPHATASE NRNA"/>
    <property type="match status" value="1"/>
</dbReference>
<dbReference type="GO" id="GO:0008441">
    <property type="term" value="F:3'(2'),5'-bisphosphate nucleotidase activity"/>
    <property type="evidence" value="ECO:0007669"/>
    <property type="project" value="UniProtKB-EC"/>
</dbReference>
<dbReference type="Gene3D" id="3.10.310.30">
    <property type="match status" value="1"/>
</dbReference>
<gene>
    <name evidence="3" type="ORF">ACHKAR_06210</name>
</gene>
<dbReference type="InterPro" id="IPR038763">
    <property type="entry name" value="DHH_sf"/>
</dbReference>
<evidence type="ECO:0000259" key="2">
    <source>
        <dbReference type="Pfam" id="PF02272"/>
    </source>
</evidence>
<proteinExistence type="predicted"/>
<sequence length="339" mass="37511">MKELSALKALLSTPKKIIITTHANPDADALGSSLGLYHFLKNRGHEALVVTPTDYPDFLHWMEGNDEVVVYGEKNHQQVAELFEQADLICCLDFSGLNRIKKLGEMVGSSKAKKLLVDHHLNPEQFADYELWDNKAAATAELIYDLILLLDGKEEINLAIAEALYAGIMTDTGSFKHGSTSAKIHRTVAELMEIGADVNKISRLIYDTNSLNRLRFIGYALMEKLVVNVEYQVAYFVISAEEHERFHLKSGDTEGLVNYALSINGIVVAAIIMEKGGEVKMSFRSVGDYAVNDIASEYFSGGGHKNAAGGISDLGLEETVEKFKSLIPKFQQTHNQKTK</sequence>
<evidence type="ECO:0000313" key="3">
    <source>
        <dbReference type="EMBL" id="MFH6983022.1"/>
    </source>
</evidence>
<accession>A0ABW7N6E6</accession>
<dbReference type="Pfam" id="PF01368">
    <property type="entry name" value="DHH"/>
    <property type="match status" value="1"/>
</dbReference>
<reference evidence="3 4" key="1">
    <citation type="journal article" date="2013" name="Int. J. Syst. Evol. Microbiol.">
        <title>Marinoscillum luteum sp. nov., isolated from marine sediment.</title>
        <authorList>
            <person name="Cha I.T."/>
            <person name="Park S.J."/>
            <person name="Kim S.J."/>
            <person name="Kim J.G."/>
            <person name="Jung M.Y."/>
            <person name="Shin K.S."/>
            <person name="Kwon K.K."/>
            <person name="Yang S.H."/>
            <person name="Seo Y.S."/>
            <person name="Rhee S.K."/>
        </authorList>
    </citation>
    <scope>NUCLEOTIDE SEQUENCE [LARGE SCALE GENOMIC DNA]</scope>
    <source>
        <strain evidence="3 4">KCTC 23939</strain>
    </source>
</reference>
<comment type="caution">
    <text evidence="3">The sequence shown here is derived from an EMBL/GenBank/DDBJ whole genome shotgun (WGS) entry which is preliminary data.</text>
</comment>
<keyword evidence="4" id="KW-1185">Reference proteome</keyword>
<keyword evidence="3" id="KW-0378">Hydrolase</keyword>
<dbReference type="Gene3D" id="3.90.1640.10">
    <property type="entry name" value="inorganic pyrophosphatase (n-terminal core)"/>
    <property type="match status" value="1"/>
</dbReference>
<dbReference type="EC" id="3.1.3.7" evidence="3"/>
<evidence type="ECO:0000259" key="1">
    <source>
        <dbReference type="Pfam" id="PF01368"/>
    </source>
</evidence>
<dbReference type="PANTHER" id="PTHR47618">
    <property type="entry name" value="BIFUNCTIONAL OLIGORIBONUCLEASE AND PAP PHOSPHATASE NRNA"/>
    <property type="match status" value="1"/>
</dbReference>
<dbReference type="Pfam" id="PF02272">
    <property type="entry name" value="DHHA1"/>
    <property type="match status" value="1"/>
</dbReference>
<dbReference type="InterPro" id="IPR001667">
    <property type="entry name" value="DDH_dom"/>
</dbReference>
<feature type="domain" description="DDH" evidence="1">
    <location>
        <begin position="16"/>
        <end position="168"/>
    </location>
</feature>
<feature type="domain" description="DHHA1" evidence="2">
    <location>
        <begin position="238"/>
        <end position="327"/>
    </location>
</feature>
<dbReference type="EMBL" id="JBIPKE010000014">
    <property type="protein sequence ID" value="MFH6983022.1"/>
    <property type="molecule type" value="Genomic_DNA"/>
</dbReference>
<organism evidence="3 4">
    <name type="scientific">Marinoscillum luteum</name>
    <dbReference type="NCBI Taxonomy" id="861051"/>
    <lineage>
        <taxon>Bacteria</taxon>
        <taxon>Pseudomonadati</taxon>
        <taxon>Bacteroidota</taxon>
        <taxon>Cytophagia</taxon>
        <taxon>Cytophagales</taxon>
        <taxon>Reichenbachiellaceae</taxon>
        <taxon>Marinoscillum</taxon>
    </lineage>
</organism>
<dbReference type="RefSeq" id="WP_159584293.1">
    <property type="nucleotide sequence ID" value="NZ_JBIPKE010000014.1"/>
</dbReference>
<dbReference type="InterPro" id="IPR003156">
    <property type="entry name" value="DHHA1_dom"/>
</dbReference>
<dbReference type="SUPFAM" id="SSF64182">
    <property type="entry name" value="DHH phosphoesterases"/>
    <property type="match status" value="1"/>
</dbReference>
<dbReference type="InterPro" id="IPR051319">
    <property type="entry name" value="Oligoribo/pAp-PDE_c-di-AMP_PDE"/>
</dbReference>
<evidence type="ECO:0000313" key="4">
    <source>
        <dbReference type="Proteomes" id="UP001610063"/>
    </source>
</evidence>
<name>A0ABW7N6E6_9BACT</name>